<dbReference type="AlphaFoldDB" id="A0A5B0Q7N1"/>
<name>A0A5B0Q7N1_PUCGR</name>
<gene>
    <name evidence="1" type="ORF">PGT21_030815</name>
    <name evidence="2" type="ORF">PGTUg99_022817</name>
</gene>
<organism evidence="2 4">
    <name type="scientific">Puccinia graminis f. sp. tritici</name>
    <dbReference type="NCBI Taxonomy" id="56615"/>
    <lineage>
        <taxon>Eukaryota</taxon>
        <taxon>Fungi</taxon>
        <taxon>Dikarya</taxon>
        <taxon>Basidiomycota</taxon>
        <taxon>Pucciniomycotina</taxon>
        <taxon>Pucciniomycetes</taxon>
        <taxon>Pucciniales</taxon>
        <taxon>Pucciniaceae</taxon>
        <taxon>Puccinia</taxon>
    </lineage>
</organism>
<evidence type="ECO:0000313" key="3">
    <source>
        <dbReference type="Proteomes" id="UP000324748"/>
    </source>
</evidence>
<dbReference type="Proteomes" id="UP000325313">
    <property type="component" value="Unassembled WGS sequence"/>
</dbReference>
<evidence type="ECO:0000313" key="4">
    <source>
        <dbReference type="Proteomes" id="UP000325313"/>
    </source>
</evidence>
<proteinExistence type="predicted"/>
<comment type="caution">
    <text evidence="2">The sequence shown here is derived from an EMBL/GenBank/DDBJ whole genome shotgun (WGS) entry which is preliminary data.</text>
</comment>
<keyword evidence="3" id="KW-1185">Reference proteome</keyword>
<evidence type="ECO:0000313" key="1">
    <source>
        <dbReference type="EMBL" id="KAA1106196.1"/>
    </source>
</evidence>
<accession>A0A5B0Q7N1</accession>
<evidence type="ECO:0000313" key="2">
    <source>
        <dbReference type="EMBL" id="KAA1109246.1"/>
    </source>
</evidence>
<dbReference type="EMBL" id="VDEP01000305">
    <property type="protein sequence ID" value="KAA1109246.1"/>
    <property type="molecule type" value="Genomic_DNA"/>
</dbReference>
<dbReference type="EMBL" id="VSWC01000040">
    <property type="protein sequence ID" value="KAA1106196.1"/>
    <property type="molecule type" value="Genomic_DNA"/>
</dbReference>
<protein>
    <submittedName>
        <fullName evidence="2">Uncharacterized protein</fullName>
    </submittedName>
</protein>
<reference evidence="3 4" key="1">
    <citation type="submission" date="2019-05" db="EMBL/GenBank/DDBJ databases">
        <title>Emergence of the Ug99 lineage of the wheat stem rust pathogen through somatic hybridization.</title>
        <authorList>
            <person name="Li F."/>
            <person name="Upadhyaya N.M."/>
            <person name="Sperschneider J."/>
            <person name="Matny O."/>
            <person name="Nguyen-Phuc H."/>
            <person name="Mago R."/>
            <person name="Raley C."/>
            <person name="Miller M.E."/>
            <person name="Silverstein K.A.T."/>
            <person name="Henningsen E."/>
            <person name="Hirsch C.D."/>
            <person name="Visser B."/>
            <person name="Pretorius Z.A."/>
            <person name="Steffenson B.J."/>
            <person name="Schwessinger B."/>
            <person name="Dodds P.N."/>
            <person name="Figueroa M."/>
        </authorList>
    </citation>
    <scope>NUCLEOTIDE SEQUENCE [LARGE SCALE GENOMIC DNA]</scope>
    <source>
        <strain evidence="1">21-0</strain>
        <strain evidence="2 4">Ug99</strain>
    </source>
</reference>
<sequence>MSMAAQPVPEMKRDILELIRKTQIRAGWFGGTFATFPKYIFSASLQAKNLIGSSQLLGHSVQKKKTDYVAVISQSLGGMRGNSLSSQLVPITLVTIEMMSDPQRHFAQEQEETVEVARSLPLSSSTRDWPLHELQPNRKKYSR</sequence>
<dbReference type="Proteomes" id="UP000324748">
    <property type="component" value="Unassembled WGS sequence"/>
</dbReference>